<keyword evidence="1" id="KW-0732">Signal</keyword>
<comment type="caution">
    <text evidence="2">The sequence shown here is derived from an EMBL/GenBank/DDBJ whole genome shotgun (WGS) entry which is preliminary data.</text>
</comment>
<sequence length="167" mass="19052">MHRLARSLVFLLSLLQVMDACRIGIVHGVPEYSSLTISSGFFMASLPNDPTNYAVITFKDQHLLECITKGNAHFKVLRNDDIVHSSFYQADSYFPVIPGDQVKVLLTTFPCDADRANHLFDTMYPEDGYDIFEFRIEALELPRFTIKEVVAQLSPKRHPKRDMVNEA</sequence>
<feature type="signal peptide" evidence="1">
    <location>
        <begin position="1"/>
        <end position="20"/>
    </location>
</feature>
<dbReference type="EMBL" id="MTSL01000115">
    <property type="protein sequence ID" value="PJF18564.1"/>
    <property type="molecule type" value="Genomic_DNA"/>
</dbReference>
<evidence type="ECO:0000313" key="3">
    <source>
        <dbReference type="Proteomes" id="UP000240830"/>
    </source>
</evidence>
<proteinExistence type="predicted"/>
<dbReference type="AlphaFoldDB" id="A0A2H9TLE9"/>
<keyword evidence="3" id="KW-1185">Reference proteome</keyword>
<protein>
    <submittedName>
        <fullName evidence="2">Uncharacterized protein</fullName>
    </submittedName>
</protein>
<feature type="chain" id="PRO_5014119261" evidence="1">
    <location>
        <begin position="21"/>
        <end position="167"/>
    </location>
</feature>
<evidence type="ECO:0000313" key="2">
    <source>
        <dbReference type="EMBL" id="PJF18564.1"/>
    </source>
</evidence>
<reference evidence="2 3" key="1">
    <citation type="submission" date="2016-10" db="EMBL/GenBank/DDBJ databases">
        <title>The genome of Paramicrosporidium saccamoebae is the missing link in understanding Cryptomycota and Microsporidia evolution.</title>
        <authorList>
            <person name="Quandt C.A."/>
            <person name="Beaudet D."/>
            <person name="Corsaro D."/>
            <person name="Michel R."/>
            <person name="Corradi N."/>
            <person name="James T."/>
        </authorList>
    </citation>
    <scope>NUCLEOTIDE SEQUENCE [LARGE SCALE GENOMIC DNA]</scope>
    <source>
        <strain evidence="2 3">KSL3</strain>
    </source>
</reference>
<name>A0A2H9TLE9_9FUNG</name>
<dbReference type="Proteomes" id="UP000240830">
    <property type="component" value="Unassembled WGS sequence"/>
</dbReference>
<evidence type="ECO:0000256" key="1">
    <source>
        <dbReference type="SAM" id="SignalP"/>
    </source>
</evidence>
<gene>
    <name evidence="2" type="ORF">PSACC_01621</name>
</gene>
<organism evidence="2 3">
    <name type="scientific">Paramicrosporidium saccamoebae</name>
    <dbReference type="NCBI Taxonomy" id="1246581"/>
    <lineage>
        <taxon>Eukaryota</taxon>
        <taxon>Fungi</taxon>
        <taxon>Fungi incertae sedis</taxon>
        <taxon>Cryptomycota</taxon>
        <taxon>Cryptomycota incertae sedis</taxon>
        <taxon>Paramicrosporidium</taxon>
    </lineage>
</organism>
<accession>A0A2H9TLE9</accession>